<dbReference type="GO" id="GO:0003677">
    <property type="term" value="F:DNA binding"/>
    <property type="evidence" value="ECO:0007669"/>
    <property type="project" value="UniProtKB-KW"/>
</dbReference>
<dbReference type="InterPro" id="IPR001387">
    <property type="entry name" value="Cro/C1-type_HTH"/>
</dbReference>
<reference evidence="3 4" key="2">
    <citation type="journal article" date="2015" name="J. Bacteriol.">
        <title>Genomic, proteomic, and biochemical analysis of the organohalide respiratory pathway in Desulfitobacterium dehalogenans.</title>
        <authorList>
            <person name="Kruse T."/>
            <person name="van de Pas B.A."/>
            <person name="Atteia A."/>
            <person name="Krab K."/>
            <person name="Hagen W.R."/>
            <person name="Goodwin L."/>
            <person name="Chain P."/>
            <person name="Boeren S."/>
            <person name="Maphosa F."/>
            <person name="Schraa G."/>
            <person name="de Vos W.M."/>
            <person name="van der Oost J."/>
            <person name="Smidt H."/>
            <person name="Stams A.J."/>
        </authorList>
    </citation>
    <scope>NUCLEOTIDE SEQUENCE [LARGE SCALE GENOMIC DNA]</scope>
    <source>
        <strain evidence="4">ATCC 51507 / DSM 9161 / JW/IU-DC1</strain>
    </source>
</reference>
<dbReference type="Gene3D" id="1.10.260.40">
    <property type="entry name" value="lambda repressor-like DNA-binding domains"/>
    <property type="match status" value="1"/>
</dbReference>
<dbReference type="OrthoDB" id="1766270at2"/>
<dbReference type="PROSITE" id="PS50943">
    <property type="entry name" value="HTH_CROC1"/>
    <property type="match status" value="1"/>
</dbReference>
<dbReference type="EMBL" id="CP003348">
    <property type="protein sequence ID" value="AFL99473.1"/>
    <property type="molecule type" value="Genomic_DNA"/>
</dbReference>
<dbReference type="PANTHER" id="PTHR46558:SF14">
    <property type="entry name" value="HTH-TYPE TRANSCRIPTIONAL REGULATOR ANSR"/>
    <property type="match status" value="1"/>
</dbReference>
<dbReference type="SMART" id="SM00530">
    <property type="entry name" value="HTH_XRE"/>
    <property type="match status" value="1"/>
</dbReference>
<reference evidence="4" key="1">
    <citation type="submission" date="2012-06" db="EMBL/GenBank/DDBJ databases">
        <title>Complete sequence of Desulfitobacterium dehalogenans ATCC 51507.</title>
        <authorList>
            <person name="Lucas S."/>
            <person name="Han J."/>
            <person name="Lapidus A."/>
            <person name="Cheng J.-F."/>
            <person name="Goodwin L."/>
            <person name="Pitluck S."/>
            <person name="Peters L."/>
            <person name="Ovchinnikova G."/>
            <person name="Teshima H."/>
            <person name="Detter J.C."/>
            <person name="Han C."/>
            <person name="Tapia R."/>
            <person name="Land M."/>
            <person name="Hauser L."/>
            <person name="Kyrpides N."/>
            <person name="Ivanova N."/>
            <person name="Pagani I."/>
            <person name="Kruse T."/>
            <person name="de Vos W.M."/>
            <person name="Smidt H."/>
            <person name="Woyke T."/>
        </authorList>
    </citation>
    <scope>NUCLEOTIDE SEQUENCE [LARGE SCALE GENOMIC DNA]</scope>
    <source>
        <strain evidence="4">ATCC 51507 / DSM 9161 / JW/IU-DC1</strain>
    </source>
</reference>
<dbReference type="KEGG" id="ddh:Desde_1040"/>
<evidence type="ECO:0000313" key="3">
    <source>
        <dbReference type="EMBL" id="AFL99473.1"/>
    </source>
</evidence>
<evidence type="ECO:0000256" key="1">
    <source>
        <dbReference type="ARBA" id="ARBA00023125"/>
    </source>
</evidence>
<dbReference type="InterPro" id="IPR010982">
    <property type="entry name" value="Lambda_DNA-bd_dom_sf"/>
</dbReference>
<dbReference type="Proteomes" id="UP000006053">
    <property type="component" value="Chromosome"/>
</dbReference>
<accession>I4A689</accession>
<proteinExistence type="predicted"/>
<dbReference type="eggNOG" id="COG1396">
    <property type="taxonomic scope" value="Bacteria"/>
</dbReference>
<dbReference type="RefSeq" id="WP_014792965.1">
    <property type="nucleotide sequence ID" value="NC_018017.1"/>
</dbReference>
<name>I4A689_DESDJ</name>
<dbReference type="Pfam" id="PF01381">
    <property type="entry name" value="HTH_3"/>
    <property type="match status" value="1"/>
</dbReference>
<dbReference type="SUPFAM" id="SSF47413">
    <property type="entry name" value="lambda repressor-like DNA-binding domains"/>
    <property type="match status" value="1"/>
</dbReference>
<keyword evidence="4" id="KW-1185">Reference proteome</keyword>
<keyword evidence="1" id="KW-0238">DNA-binding</keyword>
<dbReference type="PANTHER" id="PTHR46558">
    <property type="entry name" value="TRACRIPTIONAL REGULATORY PROTEIN-RELATED-RELATED"/>
    <property type="match status" value="1"/>
</dbReference>
<dbReference type="AlphaFoldDB" id="I4A689"/>
<dbReference type="HOGENOM" id="CLU_066192_4_0_9"/>
<evidence type="ECO:0000259" key="2">
    <source>
        <dbReference type="PROSITE" id="PS50943"/>
    </source>
</evidence>
<organism evidence="3 4">
    <name type="scientific">Desulfitobacterium dehalogenans (strain ATCC 51507 / DSM 9161 / JW/IU-DC1)</name>
    <dbReference type="NCBI Taxonomy" id="756499"/>
    <lineage>
        <taxon>Bacteria</taxon>
        <taxon>Bacillati</taxon>
        <taxon>Bacillota</taxon>
        <taxon>Clostridia</taxon>
        <taxon>Eubacteriales</taxon>
        <taxon>Desulfitobacteriaceae</taxon>
        <taxon>Desulfitobacterium</taxon>
    </lineage>
</organism>
<sequence>MFPERLIELRTSKDLTHQQMADMLGITRQAYGNYEAGKREPDHDTMKRLAEFFNVSTDFLLGLNFSDKLLTPKEEKDIAKDLEKMLSNLESDEGLAFMGEPMDDETKELMRISLENSMRLAKQLAKQKFTPKKHK</sequence>
<gene>
    <name evidence="3" type="ordered locus">Desde_1040</name>
</gene>
<feature type="domain" description="HTH cro/C1-type" evidence="2">
    <location>
        <begin position="6"/>
        <end position="60"/>
    </location>
</feature>
<evidence type="ECO:0000313" key="4">
    <source>
        <dbReference type="Proteomes" id="UP000006053"/>
    </source>
</evidence>
<dbReference type="STRING" id="756499.Desde_1040"/>
<dbReference type="CDD" id="cd00093">
    <property type="entry name" value="HTH_XRE"/>
    <property type="match status" value="1"/>
</dbReference>
<protein>
    <submittedName>
        <fullName evidence="3">Putative transcriptional regulator</fullName>
    </submittedName>
</protein>